<accession>A0ABV0CI55</accession>
<protein>
    <submittedName>
        <fullName evidence="1">Uncharacterized protein</fullName>
    </submittedName>
</protein>
<sequence length="179" mass="19889">MKVTCTKFDAATRQLDIAIGLLFTDGDPLAVRTLAGAAHGILGDLAENQKRGSSWRTQIINDSGVSKKEALDILNAAQNYLKHADRDSETTLSFDEEENDHLVFIASIECGGLGHPLTFSMQAFQIWYLAMYPETIGYDTDPVKTSKRIFPGLATKERPQQLEHGHQFLERVLQQNGLL</sequence>
<keyword evidence="2" id="KW-1185">Reference proteome</keyword>
<reference evidence="1 2" key="1">
    <citation type="submission" date="2023-12" db="EMBL/GenBank/DDBJ databases">
        <title>Chromobacterium sp. strain TRC.1.1.SA producing antimicrobial pigment.</title>
        <authorList>
            <person name="Verma N."/>
            <person name="Choksket S."/>
            <person name="Pinnaka A.K."/>
            <person name="Korpole S."/>
        </authorList>
    </citation>
    <scope>NUCLEOTIDE SEQUENCE [LARGE SCALE GENOMIC DNA]</scope>
    <source>
        <strain evidence="1 2">TRC1.1.SA</strain>
    </source>
</reference>
<dbReference type="Proteomes" id="UP001405405">
    <property type="component" value="Unassembled WGS sequence"/>
</dbReference>
<organism evidence="1 2">
    <name type="scientific">Chromobacterium indicum</name>
    <dbReference type="NCBI Taxonomy" id="3110228"/>
    <lineage>
        <taxon>Bacteria</taxon>
        <taxon>Pseudomonadati</taxon>
        <taxon>Pseudomonadota</taxon>
        <taxon>Betaproteobacteria</taxon>
        <taxon>Neisseriales</taxon>
        <taxon>Chromobacteriaceae</taxon>
        <taxon>Chromobacterium</taxon>
    </lineage>
</organism>
<dbReference type="EMBL" id="JAYFSJ010000005">
    <property type="protein sequence ID" value="MEN7430856.1"/>
    <property type="molecule type" value="Genomic_DNA"/>
</dbReference>
<evidence type="ECO:0000313" key="2">
    <source>
        <dbReference type="Proteomes" id="UP001405405"/>
    </source>
</evidence>
<evidence type="ECO:0000313" key="1">
    <source>
        <dbReference type="EMBL" id="MEN7430856.1"/>
    </source>
</evidence>
<dbReference type="RefSeq" id="WP_346788301.1">
    <property type="nucleotide sequence ID" value="NZ_JAYFSJ010000005.1"/>
</dbReference>
<name>A0ABV0CI55_9NEIS</name>
<gene>
    <name evidence="1" type="ORF">VA599_08855</name>
</gene>
<proteinExistence type="predicted"/>
<comment type="caution">
    <text evidence="1">The sequence shown here is derived from an EMBL/GenBank/DDBJ whole genome shotgun (WGS) entry which is preliminary data.</text>
</comment>